<evidence type="ECO:0000256" key="1">
    <source>
        <dbReference type="ARBA" id="ARBA00004613"/>
    </source>
</evidence>
<keyword evidence="6" id="KW-1015">Disulfide bond</keyword>
<dbReference type="Pfam" id="PF02372">
    <property type="entry name" value="IL15"/>
    <property type="match status" value="1"/>
</dbReference>
<dbReference type="GO" id="GO:0005125">
    <property type="term" value="F:cytokine activity"/>
    <property type="evidence" value="ECO:0007669"/>
    <property type="project" value="UniProtKB-KW"/>
</dbReference>
<dbReference type="GO" id="GO:0001819">
    <property type="term" value="P:positive regulation of cytokine production"/>
    <property type="evidence" value="ECO:0007669"/>
    <property type="project" value="TreeGrafter"/>
</dbReference>
<accession>A0AAV7WUV6</accession>
<dbReference type="GO" id="GO:0042119">
    <property type="term" value="P:neutrophil activation"/>
    <property type="evidence" value="ECO:0007669"/>
    <property type="project" value="TreeGrafter"/>
</dbReference>
<evidence type="ECO:0000256" key="7">
    <source>
        <dbReference type="RuleBase" id="RU003453"/>
    </source>
</evidence>
<protein>
    <recommendedName>
        <fullName evidence="7">Interleukin</fullName>
    </recommendedName>
</protein>
<evidence type="ECO:0000313" key="8">
    <source>
        <dbReference type="EMBL" id="KAJ1216762.1"/>
    </source>
</evidence>
<dbReference type="Proteomes" id="UP001066276">
    <property type="component" value="Chromosome 1_1"/>
</dbReference>
<gene>
    <name evidence="8" type="ORF">NDU88_004361</name>
</gene>
<dbReference type="AlphaFoldDB" id="A0AAV7WUV6"/>
<evidence type="ECO:0000256" key="6">
    <source>
        <dbReference type="ARBA" id="ARBA00023157"/>
    </source>
</evidence>
<dbReference type="GO" id="GO:0005615">
    <property type="term" value="C:extracellular space"/>
    <property type="evidence" value="ECO:0007669"/>
    <property type="project" value="UniProtKB-KW"/>
</dbReference>
<comment type="caution">
    <text evidence="8">The sequence shown here is derived from an EMBL/GenBank/DDBJ whole genome shotgun (WGS) entry which is preliminary data.</text>
</comment>
<evidence type="ECO:0000256" key="4">
    <source>
        <dbReference type="ARBA" id="ARBA00022525"/>
    </source>
</evidence>
<dbReference type="GO" id="GO:0050778">
    <property type="term" value="P:positive regulation of immune response"/>
    <property type="evidence" value="ECO:0007669"/>
    <property type="project" value="TreeGrafter"/>
</dbReference>
<dbReference type="Gene3D" id="1.20.1250.70">
    <property type="entry name" value="Interleukin-15/Interleukin-21"/>
    <property type="match status" value="1"/>
</dbReference>
<proteinExistence type="inferred from homology"/>
<sequence>MKCHYSTYNPKPKTHLTRKDLQCCLQYPISDCVLTFLNGEAGLYVFVLCCISACFPKTEASIETDWMALITDVNKLKKSINGSDAILYSGTSIKDKHICRNVVLWCYLKEMEIIVRESKILGKVVDDEAMIFLWENSYLSKKTLRDRQAQHFEMSQRRCHTRDFCD</sequence>
<dbReference type="PANTHER" id="PTHR14356">
    <property type="entry name" value="INTERLEUKIN-15-RELATED"/>
    <property type="match status" value="1"/>
</dbReference>
<dbReference type="InterPro" id="IPR009079">
    <property type="entry name" value="4_helix_cytokine-like_core"/>
</dbReference>
<keyword evidence="9" id="KW-1185">Reference proteome</keyword>
<evidence type="ECO:0000256" key="2">
    <source>
        <dbReference type="ARBA" id="ARBA00006050"/>
    </source>
</evidence>
<dbReference type="GO" id="GO:0005126">
    <property type="term" value="F:cytokine receptor binding"/>
    <property type="evidence" value="ECO:0007669"/>
    <property type="project" value="InterPro"/>
</dbReference>
<comment type="similarity">
    <text evidence="2 7">Belongs to the IL-15/IL-21 family.</text>
</comment>
<evidence type="ECO:0000256" key="5">
    <source>
        <dbReference type="ARBA" id="ARBA00022729"/>
    </source>
</evidence>
<name>A0AAV7WUV6_PLEWA</name>
<keyword evidence="4" id="KW-0964">Secreted</keyword>
<dbReference type="GO" id="GO:0006955">
    <property type="term" value="P:immune response"/>
    <property type="evidence" value="ECO:0007669"/>
    <property type="project" value="InterPro"/>
</dbReference>
<dbReference type="InterPro" id="IPR003443">
    <property type="entry name" value="IL-15/IL-21_fam"/>
</dbReference>
<dbReference type="GO" id="GO:0042102">
    <property type="term" value="P:positive regulation of T cell proliferation"/>
    <property type="evidence" value="ECO:0007669"/>
    <property type="project" value="TreeGrafter"/>
</dbReference>
<evidence type="ECO:0000313" key="9">
    <source>
        <dbReference type="Proteomes" id="UP001066276"/>
    </source>
</evidence>
<dbReference type="EMBL" id="JANPWB010000001">
    <property type="protein sequence ID" value="KAJ1216762.1"/>
    <property type="molecule type" value="Genomic_DNA"/>
</dbReference>
<dbReference type="PANTHER" id="PTHR14356:SF3">
    <property type="entry name" value="INTERLEUKIN-15"/>
    <property type="match status" value="1"/>
</dbReference>
<dbReference type="SUPFAM" id="SSF47266">
    <property type="entry name" value="4-helical cytokines"/>
    <property type="match status" value="1"/>
</dbReference>
<keyword evidence="3 7" id="KW-0202">Cytokine</keyword>
<evidence type="ECO:0000256" key="3">
    <source>
        <dbReference type="ARBA" id="ARBA00022514"/>
    </source>
</evidence>
<comment type="subcellular location">
    <subcellularLocation>
        <location evidence="1">Secreted</location>
    </subcellularLocation>
</comment>
<reference evidence="8" key="1">
    <citation type="journal article" date="2022" name="bioRxiv">
        <title>Sequencing and chromosome-scale assembly of the giantPleurodeles waltlgenome.</title>
        <authorList>
            <person name="Brown T."/>
            <person name="Elewa A."/>
            <person name="Iarovenko S."/>
            <person name="Subramanian E."/>
            <person name="Araus A.J."/>
            <person name="Petzold A."/>
            <person name="Susuki M."/>
            <person name="Suzuki K.-i.T."/>
            <person name="Hayashi T."/>
            <person name="Toyoda A."/>
            <person name="Oliveira C."/>
            <person name="Osipova E."/>
            <person name="Leigh N.D."/>
            <person name="Simon A."/>
            <person name="Yun M.H."/>
        </authorList>
    </citation>
    <scope>NUCLEOTIDE SEQUENCE</scope>
    <source>
        <strain evidence="8">20211129_DDA</strain>
        <tissue evidence="8">Liver</tissue>
    </source>
</reference>
<organism evidence="8 9">
    <name type="scientific">Pleurodeles waltl</name>
    <name type="common">Iberian ribbed newt</name>
    <dbReference type="NCBI Taxonomy" id="8319"/>
    <lineage>
        <taxon>Eukaryota</taxon>
        <taxon>Metazoa</taxon>
        <taxon>Chordata</taxon>
        <taxon>Craniata</taxon>
        <taxon>Vertebrata</taxon>
        <taxon>Euteleostomi</taxon>
        <taxon>Amphibia</taxon>
        <taxon>Batrachia</taxon>
        <taxon>Caudata</taxon>
        <taxon>Salamandroidea</taxon>
        <taxon>Salamandridae</taxon>
        <taxon>Pleurodelinae</taxon>
        <taxon>Pleurodeles</taxon>
    </lineage>
</organism>
<keyword evidence="5" id="KW-0732">Signal</keyword>